<dbReference type="GO" id="GO:0071949">
    <property type="term" value="F:FAD binding"/>
    <property type="evidence" value="ECO:0007669"/>
    <property type="project" value="InterPro"/>
</dbReference>
<dbReference type="AlphaFoldDB" id="A0AAD5VDM6"/>
<evidence type="ECO:0000256" key="4">
    <source>
        <dbReference type="ARBA" id="ARBA00023002"/>
    </source>
</evidence>
<name>A0AAD5VDM6_9APHY</name>
<reference evidence="7" key="1">
    <citation type="submission" date="2022-07" db="EMBL/GenBank/DDBJ databases">
        <title>Genome Sequence of Physisporinus lineatus.</title>
        <authorList>
            <person name="Buettner E."/>
        </authorList>
    </citation>
    <scope>NUCLEOTIDE SEQUENCE</scope>
    <source>
        <strain evidence="7">VT162</strain>
    </source>
</reference>
<feature type="domain" description="FAD-binding" evidence="6">
    <location>
        <begin position="33"/>
        <end position="377"/>
    </location>
</feature>
<evidence type="ECO:0000256" key="2">
    <source>
        <dbReference type="ARBA" id="ARBA00022630"/>
    </source>
</evidence>
<protein>
    <recommendedName>
        <fullName evidence="6">FAD-binding domain-containing protein</fullName>
    </recommendedName>
</protein>
<comment type="caution">
    <text evidence="7">The sequence shown here is derived from an EMBL/GenBank/DDBJ whole genome shotgun (WGS) entry which is preliminary data.</text>
</comment>
<evidence type="ECO:0000313" key="8">
    <source>
        <dbReference type="Proteomes" id="UP001212997"/>
    </source>
</evidence>
<sequence>MPPYVSADQFANAEGVSHTLNLYNGRKASLSLHVIIVGCGLGGLAAAHCLAQAGHRVTVLESASAIGDVGAGIQVSPNVTRLLRRWGLGDALEKIAVQPEAVVLRRYDTGERVGYTKWGTRMLEYGAPYYHIHRADFHKLLYDLAAPNMNLRLKATVVHVDPDAPSVTLSSGEVVHGDLVVGADGVKSYIQQVVLGRANPAQATGDAAYRAIIPSSVMAKDPDLKPFLDEPEMTAWMAPGRHLMAYCIRARKEFNLVLLHPDDGSVESWTAEGSADRMRQDFSDFEPRIQKMLSYVQSTLKWRLMDRQPLETWVHRSGKIVLLGDACHPMLPYRAQGAAMAIEDAAVLGNLFSHLSDRSQIAPLLHAYERLRLPRTSDTQASSRLNQKIFHLPDGPDQQRRDSEMREAMEAELRSLKDGVIKHRALDNPNQWADKTKSYVQFAYDADAEAERWWNEVGEREIGNPSLKAKL</sequence>
<dbReference type="PANTHER" id="PTHR13789">
    <property type="entry name" value="MONOOXYGENASE"/>
    <property type="match status" value="1"/>
</dbReference>
<dbReference type="InterPro" id="IPR050493">
    <property type="entry name" value="FAD-dep_Monooxygenase_BioMet"/>
</dbReference>
<dbReference type="FunFam" id="3.50.50.60:FF:000115">
    <property type="entry name" value="Salicylate hydroxylase, putative"/>
    <property type="match status" value="1"/>
</dbReference>
<proteinExistence type="inferred from homology"/>
<dbReference type="EMBL" id="JANAWD010000063">
    <property type="protein sequence ID" value="KAJ3488587.1"/>
    <property type="molecule type" value="Genomic_DNA"/>
</dbReference>
<gene>
    <name evidence="7" type="ORF">NLI96_g2735</name>
</gene>
<keyword evidence="5" id="KW-0503">Monooxygenase</keyword>
<keyword evidence="4" id="KW-0560">Oxidoreductase</keyword>
<evidence type="ECO:0000256" key="3">
    <source>
        <dbReference type="ARBA" id="ARBA00022827"/>
    </source>
</evidence>
<dbReference type="PANTHER" id="PTHR13789:SF147">
    <property type="entry name" value="PUTATIVE (AFU_ORTHOLOGUE AFUA_2G01950)-RELATED"/>
    <property type="match status" value="1"/>
</dbReference>
<dbReference type="Proteomes" id="UP001212997">
    <property type="component" value="Unassembled WGS sequence"/>
</dbReference>
<dbReference type="Pfam" id="PF01494">
    <property type="entry name" value="FAD_binding_3"/>
    <property type="match status" value="1"/>
</dbReference>
<organism evidence="7 8">
    <name type="scientific">Meripilus lineatus</name>
    <dbReference type="NCBI Taxonomy" id="2056292"/>
    <lineage>
        <taxon>Eukaryota</taxon>
        <taxon>Fungi</taxon>
        <taxon>Dikarya</taxon>
        <taxon>Basidiomycota</taxon>
        <taxon>Agaricomycotina</taxon>
        <taxon>Agaricomycetes</taxon>
        <taxon>Polyporales</taxon>
        <taxon>Meripilaceae</taxon>
        <taxon>Meripilus</taxon>
    </lineage>
</organism>
<evidence type="ECO:0000259" key="6">
    <source>
        <dbReference type="Pfam" id="PF01494"/>
    </source>
</evidence>
<dbReference type="PRINTS" id="PR00420">
    <property type="entry name" value="RNGMNOXGNASE"/>
</dbReference>
<evidence type="ECO:0000313" key="7">
    <source>
        <dbReference type="EMBL" id="KAJ3488587.1"/>
    </source>
</evidence>
<dbReference type="GO" id="GO:0004497">
    <property type="term" value="F:monooxygenase activity"/>
    <property type="evidence" value="ECO:0007669"/>
    <property type="project" value="UniProtKB-KW"/>
</dbReference>
<evidence type="ECO:0000256" key="5">
    <source>
        <dbReference type="ARBA" id="ARBA00023033"/>
    </source>
</evidence>
<accession>A0AAD5VDM6</accession>
<keyword evidence="2" id="KW-0285">Flavoprotein</keyword>
<comment type="similarity">
    <text evidence="1">Belongs to the paxM FAD-dependent monooxygenase family.</text>
</comment>
<keyword evidence="3" id="KW-0274">FAD</keyword>
<evidence type="ECO:0000256" key="1">
    <source>
        <dbReference type="ARBA" id="ARBA00007992"/>
    </source>
</evidence>
<dbReference type="InterPro" id="IPR036188">
    <property type="entry name" value="FAD/NAD-bd_sf"/>
</dbReference>
<dbReference type="SUPFAM" id="SSF54373">
    <property type="entry name" value="FAD-linked reductases, C-terminal domain"/>
    <property type="match status" value="1"/>
</dbReference>
<dbReference type="InterPro" id="IPR002938">
    <property type="entry name" value="FAD-bd"/>
</dbReference>
<dbReference type="Gene3D" id="3.50.50.60">
    <property type="entry name" value="FAD/NAD(P)-binding domain"/>
    <property type="match status" value="1"/>
</dbReference>
<keyword evidence="8" id="KW-1185">Reference proteome</keyword>
<dbReference type="SUPFAM" id="SSF51905">
    <property type="entry name" value="FAD/NAD(P)-binding domain"/>
    <property type="match status" value="1"/>
</dbReference>